<evidence type="ECO:0000256" key="1">
    <source>
        <dbReference type="SAM" id="MobiDB-lite"/>
    </source>
</evidence>
<dbReference type="Proteomes" id="UP000640274">
    <property type="component" value="Unassembled WGS sequence"/>
</dbReference>
<proteinExistence type="predicted"/>
<gene>
    <name evidence="2" type="ORF">JFN88_09685</name>
</gene>
<evidence type="ECO:0000313" key="2">
    <source>
        <dbReference type="EMBL" id="MBJ6361570.1"/>
    </source>
</evidence>
<comment type="caution">
    <text evidence="2">The sequence shown here is derived from an EMBL/GenBank/DDBJ whole genome shotgun (WGS) entry which is preliminary data.</text>
</comment>
<organism evidence="2 3">
    <name type="scientific">Paenibacillus roseus</name>
    <dbReference type="NCBI Taxonomy" id="2798579"/>
    <lineage>
        <taxon>Bacteria</taxon>
        <taxon>Bacillati</taxon>
        <taxon>Bacillota</taxon>
        <taxon>Bacilli</taxon>
        <taxon>Bacillales</taxon>
        <taxon>Paenibacillaceae</taxon>
        <taxon>Paenibacillus</taxon>
    </lineage>
</organism>
<sequence length="53" mass="5154">MSPGGGQRPSEGAGAPSYSLADGSNTARVCTPQAYGYEAIDAADTGCASESNG</sequence>
<keyword evidence="3" id="KW-1185">Reference proteome</keyword>
<accession>A0A934MKY1</accession>
<reference evidence="2" key="1">
    <citation type="submission" date="2020-12" db="EMBL/GenBank/DDBJ databases">
        <authorList>
            <person name="Huq M.A."/>
        </authorList>
    </citation>
    <scope>NUCLEOTIDE SEQUENCE</scope>
    <source>
        <strain evidence="2">MAHUQ-46</strain>
    </source>
</reference>
<name>A0A934MKY1_9BACL</name>
<dbReference type="AlphaFoldDB" id="A0A934MKY1"/>
<feature type="region of interest" description="Disordered" evidence="1">
    <location>
        <begin position="1"/>
        <end position="23"/>
    </location>
</feature>
<dbReference type="RefSeq" id="WP_199019126.1">
    <property type="nucleotide sequence ID" value="NZ_JAELUP010000033.1"/>
</dbReference>
<protein>
    <submittedName>
        <fullName evidence="2">Uncharacterized protein</fullName>
    </submittedName>
</protein>
<dbReference type="EMBL" id="JAELUP010000033">
    <property type="protein sequence ID" value="MBJ6361570.1"/>
    <property type="molecule type" value="Genomic_DNA"/>
</dbReference>
<evidence type="ECO:0000313" key="3">
    <source>
        <dbReference type="Proteomes" id="UP000640274"/>
    </source>
</evidence>